<dbReference type="CDD" id="cd07216">
    <property type="entry name" value="Pat17_PNPLA8_PNPLA9_like3"/>
    <property type="match status" value="1"/>
</dbReference>
<feature type="active site" description="Nucleophile" evidence="4">
    <location>
        <position position="59"/>
    </location>
</feature>
<keyword evidence="3 4" id="KW-0443">Lipid metabolism</keyword>
<proteinExistence type="predicted"/>
<evidence type="ECO:0000256" key="4">
    <source>
        <dbReference type="PROSITE-ProRule" id="PRU01161"/>
    </source>
</evidence>
<organism evidence="6 7">
    <name type="scientific">Coniella lustricola</name>
    <dbReference type="NCBI Taxonomy" id="2025994"/>
    <lineage>
        <taxon>Eukaryota</taxon>
        <taxon>Fungi</taxon>
        <taxon>Dikarya</taxon>
        <taxon>Ascomycota</taxon>
        <taxon>Pezizomycotina</taxon>
        <taxon>Sordariomycetes</taxon>
        <taxon>Sordariomycetidae</taxon>
        <taxon>Diaporthales</taxon>
        <taxon>Schizoparmaceae</taxon>
        <taxon>Coniella</taxon>
    </lineage>
</organism>
<comment type="caution">
    <text evidence="4">Lacks conserved residue(s) required for the propagation of feature annotation.</text>
</comment>
<dbReference type="PANTHER" id="PTHR24185:SF1">
    <property type="entry name" value="CALCIUM-INDEPENDENT PHOSPHOLIPASE A2-GAMMA"/>
    <property type="match status" value="1"/>
</dbReference>
<feature type="domain" description="PNPLA" evidence="5">
    <location>
        <begin position="13"/>
        <end position="213"/>
    </location>
</feature>
<dbReference type="GO" id="GO:0019369">
    <property type="term" value="P:arachidonate metabolic process"/>
    <property type="evidence" value="ECO:0007669"/>
    <property type="project" value="TreeGrafter"/>
</dbReference>
<dbReference type="Proteomes" id="UP000241462">
    <property type="component" value="Unassembled WGS sequence"/>
</dbReference>
<dbReference type="InterPro" id="IPR011990">
    <property type="entry name" value="TPR-like_helical_dom_sf"/>
</dbReference>
<evidence type="ECO:0000256" key="3">
    <source>
        <dbReference type="ARBA" id="ARBA00023098"/>
    </source>
</evidence>
<keyword evidence="1 4" id="KW-0378">Hydrolase</keyword>
<dbReference type="SUPFAM" id="SSF52540">
    <property type="entry name" value="P-loop containing nucleoside triphosphate hydrolases"/>
    <property type="match status" value="1"/>
</dbReference>
<dbReference type="InterPro" id="IPR002182">
    <property type="entry name" value="NB-ARC"/>
</dbReference>
<evidence type="ECO:0000256" key="2">
    <source>
        <dbReference type="ARBA" id="ARBA00022963"/>
    </source>
</evidence>
<evidence type="ECO:0000313" key="6">
    <source>
        <dbReference type="EMBL" id="PSR97545.1"/>
    </source>
</evidence>
<dbReference type="Pfam" id="PF13424">
    <property type="entry name" value="TPR_12"/>
    <property type="match status" value="2"/>
</dbReference>
<dbReference type="InterPro" id="IPR016035">
    <property type="entry name" value="Acyl_Trfase/lysoPLipase"/>
</dbReference>
<dbReference type="GO" id="GO:0016020">
    <property type="term" value="C:membrane"/>
    <property type="evidence" value="ECO:0007669"/>
    <property type="project" value="TreeGrafter"/>
</dbReference>
<gene>
    <name evidence="6" type="ORF">BD289DRAFT_91836</name>
</gene>
<dbReference type="Gene3D" id="1.25.40.10">
    <property type="entry name" value="Tetratricopeptide repeat domain"/>
    <property type="match status" value="2"/>
</dbReference>
<dbReference type="Pfam" id="PF01734">
    <property type="entry name" value="Patatin"/>
    <property type="match status" value="1"/>
</dbReference>
<dbReference type="GO" id="GO:0043531">
    <property type="term" value="F:ADP binding"/>
    <property type="evidence" value="ECO:0007669"/>
    <property type="project" value="InterPro"/>
</dbReference>
<dbReference type="AlphaFoldDB" id="A0A2T3AH43"/>
<name>A0A2T3AH43_9PEZI</name>
<dbReference type="PROSITE" id="PS51635">
    <property type="entry name" value="PNPLA"/>
    <property type="match status" value="1"/>
</dbReference>
<dbReference type="InParanoid" id="A0A2T3AH43"/>
<keyword evidence="7" id="KW-1185">Reference proteome</keyword>
<dbReference type="PANTHER" id="PTHR24185">
    <property type="entry name" value="CALCIUM-INDEPENDENT PHOSPHOLIPASE A2-GAMMA"/>
    <property type="match status" value="1"/>
</dbReference>
<dbReference type="Pfam" id="PF00931">
    <property type="entry name" value="NB-ARC"/>
    <property type="match status" value="1"/>
</dbReference>
<reference evidence="6 7" key="1">
    <citation type="journal article" date="2018" name="Mycol. Prog.">
        <title>Coniella lustricola, a new species from submerged detritus.</title>
        <authorList>
            <person name="Raudabaugh D.B."/>
            <person name="Iturriaga T."/>
            <person name="Carver A."/>
            <person name="Mondo S."/>
            <person name="Pangilinan J."/>
            <person name="Lipzen A."/>
            <person name="He G."/>
            <person name="Amirebrahimi M."/>
            <person name="Grigoriev I.V."/>
            <person name="Miller A.N."/>
        </authorList>
    </citation>
    <scope>NUCLEOTIDE SEQUENCE [LARGE SCALE GENOMIC DNA]</scope>
    <source>
        <strain evidence="6 7">B22-T-1</strain>
    </source>
</reference>
<sequence>MASVGGNEPVNLLSCDGGGIRGVSELVILDAVMKRIQELKELEDVPRPCDYFHLIGGTSTGGLLAIMLGRLEMSTEEALAAYDDFARDIFSHKRHFWTRFVEQYKAESLEQTVRQLVRDKGVGVLMRNQKSTVDTGHAFVCTMPEQKHKEMVRFRTYEISSDKYPHLLIYQAARATTAATTFFRPMPIHDDEGTKENFIDAALGTNNPATICLEEARELFGSERELNCVVSLGTGTRQKELDKYGRRGPLSQIKYLVSSVMLMKELSTDSEKVHKALEKQFDDYGKSYFRFNVDGGAQDISLADWKKMDELKERTKKYLEIAEVKKSINELVDAILQPNHGLRIGNVLRIDKNTTIPKQPRQTQRGTSSRIFTGRENLLKRLGQHFQPREPGNTSRREFQIHGMGGVGKTQIALKFTERNAQSFRHILWIDATDTVTIYQSFQKIALGILDEMDEKKSVQIVLHWLEDTDEDWLLVFDNAPDSGLSQYLPSGDQGNILYTTRHPYLKPRLRPDWVMSVDVMELQDATELLLRSAELPAYNRANWELAKLIVRELGYLPLAIDQAGAYINRAPCPLEQYLDVFRKQKEELLKNPKFEGGDALRDIAVYATFDVSLRAIKACAGKKAGMRRVEDAQAALKLLNMICFYHNEGHLHKIFEHAALERFKTDRDKYYPLRAGHVRLDEFVKTAQSKITPNTPDGQEWLAYHWLLGAQFLHEYSLIKFDNSICYVNMHVLVHNWARDCMSNKERSDWGLAARCALMDSLHLHNDVRNIIHRREMLPHLEACQRYADFDHPDLGLESEYKGLMGKLFLQNGRLEEARKAYEKAFDYRKLEFGLMHAGTCSALSQLAKIHQNQGNYAQAEELRAEVIDRRRLLHWETKWEVSQQNQPNRGKREQFHQPDFYSEELLEDYLLRGDTLALIEIYLERHQLRAAEVQLSRILKWKQIKYGADSGEAREAQIRLIKVQKFQQMGYLEDVPEGLTIEQAQNRFDLATAGRDSLDPVVIIAKERLARVLIEHKIYIPATELLESAYISRGLLYGKNSIECAHALYKYAGLLKQQNRVYEAQDHYEDALRKYNDILGSRHSKTLECTYAIAECYALRARYAEAAACAAASYDGQRDVLGPDHLATRSSAHFLRQWSHWDEMLPDWLKVQYKNQAAKATKTALGDHAPQWIREWDFVDTDKIQQAHLVLGDLQWPKYTVVTVDGYKFGQITLDGTATKTDTVPMSFEEAEDIIKRVEKVLKCD</sequence>
<feature type="short sequence motif" description="GXSXG" evidence="4">
    <location>
        <begin position="57"/>
        <end position="61"/>
    </location>
</feature>
<feature type="short sequence motif" description="GXGXXG" evidence="4">
    <location>
        <begin position="17"/>
        <end position="22"/>
    </location>
</feature>
<dbReference type="SUPFAM" id="SSF52151">
    <property type="entry name" value="FabD/lysophospholipase-like"/>
    <property type="match status" value="1"/>
</dbReference>
<dbReference type="InterPro" id="IPR027417">
    <property type="entry name" value="P-loop_NTPase"/>
</dbReference>
<dbReference type="SUPFAM" id="SSF48452">
    <property type="entry name" value="TPR-like"/>
    <property type="match status" value="2"/>
</dbReference>
<dbReference type="STRING" id="2025994.A0A2T3AH43"/>
<evidence type="ECO:0000313" key="7">
    <source>
        <dbReference type="Proteomes" id="UP000241462"/>
    </source>
</evidence>
<keyword evidence="2 4" id="KW-0442">Lipid degradation</keyword>
<dbReference type="Gene3D" id="3.40.1090.10">
    <property type="entry name" value="Cytosolic phospholipase A2 catalytic domain"/>
    <property type="match status" value="1"/>
</dbReference>
<dbReference type="EMBL" id="KZ678390">
    <property type="protein sequence ID" value="PSR97545.1"/>
    <property type="molecule type" value="Genomic_DNA"/>
</dbReference>
<dbReference type="GO" id="GO:0016042">
    <property type="term" value="P:lipid catabolic process"/>
    <property type="evidence" value="ECO:0007669"/>
    <property type="project" value="UniProtKB-UniRule"/>
</dbReference>
<protein>
    <recommendedName>
        <fullName evidence="5">PNPLA domain-containing protein</fullName>
    </recommendedName>
</protein>
<dbReference type="OrthoDB" id="1658288at2759"/>
<dbReference type="InterPro" id="IPR002641">
    <property type="entry name" value="PNPLA_dom"/>
</dbReference>
<feature type="active site" description="Proton acceptor" evidence="4">
    <location>
        <position position="200"/>
    </location>
</feature>
<accession>A0A2T3AH43</accession>
<dbReference type="Gene3D" id="3.40.50.300">
    <property type="entry name" value="P-loop containing nucleotide triphosphate hydrolases"/>
    <property type="match status" value="1"/>
</dbReference>
<evidence type="ECO:0000259" key="5">
    <source>
        <dbReference type="PROSITE" id="PS51635"/>
    </source>
</evidence>
<dbReference type="GO" id="GO:0047499">
    <property type="term" value="F:calcium-independent phospholipase A2 activity"/>
    <property type="evidence" value="ECO:0007669"/>
    <property type="project" value="TreeGrafter"/>
</dbReference>
<dbReference type="GO" id="GO:0046486">
    <property type="term" value="P:glycerolipid metabolic process"/>
    <property type="evidence" value="ECO:0007669"/>
    <property type="project" value="UniProtKB-ARBA"/>
</dbReference>
<evidence type="ECO:0000256" key="1">
    <source>
        <dbReference type="ARBA" id="ARBA00022801"/>
    </source>
</evidence>